<comment type="caution">
    <text evidence="3">The sequence shown here is derived from an EMBL/GenBank/DDBJ whole genome shotgun (WGS) entry which is preliminary data.</text>
</comment>
<dbReference type="Pfam" id="PF21789">
    <property type="entry name" value="TNP-like_RNaseH_C"/>
    <property type="match status" value="1"/>
</dbReference>
<protein>
    <submittedName>
        <fullName evidence="3">Uncharacterized protein</fullName>
    </submittedName>
</protein>
<organism evidence="3 4">
    <name type="scientific">Paramuricea clavata</name>
    <name type="common">Red gorgonian</name>
    <name type="synonym">Violescent sea-whip</name>
    <dbReference type="NCBI Taxonomy" id="317549"/>
    <lineage>
        <taxon>Eukaryota</taxon>
        <taxon>Metazoa</taxon>
        <taxon>Cnidaria</taxon>
        <taxon>Anthozoa</taxon>
        <taxon>Octocorallia</taxon>
        <taxon>Malacalcyonacea</taxon>
        <taxon>Plexauridae</taxon>
        <taxon>Paramuricea</taxon>
    </lineage>
</organism>
<proteinExistence type="predicted"/>
<dbReference type="Pfam" id="PF21787">
    <property type="entry name" value="TNP-like_RNaseH_N"/>
    <property type="match status" value="1"/>
</dbReference>
<dbReference type="OrthoDB" id="5987487at2759"/>
<evidence type="ECO:0000259" key="2">
    <source>
        <dbReference type="Pfam" id="PF21789"/>
    </source>
</evidence>
<dbReference type="AlphaFoldDB" id="A0A7D9DXK2"/>
<feature type="domain" description="Transposable element P transposase-like RNase H C-terminal" evidence="2">
    <location>
        <begin position="677"/>
        <end position="702"/>
    </location>
</feature>
<accession>A0A7D9DXK2</accession>
<dbReference type="InterPro" id="IPR048365">
    <property type="entry name" value="TNP-like_RNaseH_N"/>
</dbReference>
<name>A0A7D9DXK2_PARCT</name>
<evidence type="ECO:0000259" key="1">
    <source>
        <dbReference type="Pfam" id="PF21787"/>
    </source>
</evidence>
<dbReference type="EMBL" id="CACRXK020002884">
    <property type="protein sequence ID" value="CAB3996515.1"/>
    <property type="molecule type" value="Genomic_DNA"/>
</dbReference>
<keyword evidence="4" id="KW-1185">Reference proteome</keyword>
<dbReference type="Proteomes" id="UP001152795">
    <property type="component" value="Unassembled WGS sequence"/>
</dbReference>
<gene>
    <name evidence="3" type="ORF">PACLA_8A009262</name>
</gene>
<evidence type="ECO:0000313" key="4">
    <source>
        <dbReference type="Proteomes" id="UP001152795"/>
    </source>
</evidence>
<evidence type="ECO:0000313" key="3">
    <source>
        <dbReference type="EMBL" id="CAB3996515.1"/>
    </source>
</evidence>
<feature type="domain" description="Transposable element P transposase-like RNase H" evidence="1">
    <location>
        <begin position="339"/>
        <end position="469"/>
    </location>
</feature>
<dbReference type="InterPro" id="IPR048367">
    <property type="entry name" value="TNP-like_RNaseH_C"/>
</dbReference>
<sequence length="728" mass="83769">MHNINKFDGSSESFYVSLKTWVLLNYRPSNDLDAFCFRDDILNHALADSENILVDKEDLITRKIVCQTISELFMSSKVCIVKAKKSSQVDPSFAKPRRAWGYIHLERKQTMPVEMRECLTVDEEWQQLTTTISSVAAEYNWHVSINIEGFSLSCIKHENLSFNGQRVLTEIVFSKIDQHTKIDLKVKRHAEYIDISDIENKTADMPIMEKVRFVISLLSKSPLCMGFDDDGIENFNIQHNRYVVKNLVDITASEECKIYSTKCKMFTNVPGKSVRHGEIVKKLDMQKAARIQQEMINAERELIEMSKDDHQDLIELFKQANSKDIPEDMAVLWDQQQQLLAKKNNLQEQDYWGGLILDEMKIQENIEMVVKNGKHTLVGIADLGEIHDNMTKISGKDGEVPKLASHVLQFIFLGDNGFRFPVTQFPSGGWTASSLFHIFWDGVRMMGEIGFPIYWCILDGADINRQFIKIHFKSEEEAHNFKKVRNNILKSSLATTTPRCLTVNGKLILWNQFVDAYNYDQREFSLSFHEKLTEEHFNLDASSKMRNHLAEDVLDKRMFSLMKAYKKYLDNKGQDGSSLDSTINLLMHTANAISLFQDKLVITSASDKRIKELKQFLTFMQSWKDNLALSDKGSIQSNEFISYKLWFDIQSMVLGFDSLVKIKLEAYPHSIIKPAIINQDVVENHFCQVRACNGQNNNPTWRLQESAQNSIRYGQTTICRKSNAGSSR</sequence>
<reference evidence="3" key="1">
    <citation type="submission" date="2020-04" db="EMBL/GenBank/DDBJ databases">
        <authorList>
            <person name="Alioto T."/>
            <person name="Alioto T."/>
            <person name="Gomez Garrido J."/>
        </authorList>
    </citation>
    <scope>NUCLEOTIDE SEQUENCE</scope>
    <source>
        <strain evidence="3">A484AB</strain>
    </source>
</reference>